<evidence type="ECO:0000256" key="1">
    <source>
        <dbReference type="ARBA" id="ARBA00010163"/>
    </source>
</evidence>
<dbReference type="AlphaFoldDB" id="A0A242KUS6"/>
<dbReference type="RefSeq" id="WP_086335481.1">
    <property type="nucleotide sequence ID" value="NZ_CABHEA010000004.1"/>
</dbReference>
<proteinExistence type="inferred from homology"/>
<evidence type="ECO:0000313" key="4">
    <source>
        <dbReference type="Proteomes" id="UP000195024"/>
    </source>
</evidence>
<dbReference type="Gene3D" id="1.10.510.10">
    <property type="entry name" value="Transferase(Phosphotransferase) domain 1"/>
    <property type="match status" value="1"/>
</dbReference>
<comment type="caution">
    <text evidence="3">The sequence shown here is derived from an EMBL/GenBank/DDBJ whole genome shotgun (WGS) entry which is preliminary data.</text>
</comment>
<keyword evidence="2" id="KW-0812">Transmembrane</keyword>
<name>A0A242KUS6_ENTMU</name>
<evidence type="ECO:0000313" key="3">
    <source>
        <dbReference type="EMBL" id="OTP24973.1"/>
    </source>
</evidence>
<accession>A0A242KUS6</accession>
<keyword evidence="2" id="KW-0472">Membrane</keyword>
<dbReference type="EMBL" id="NGMS01000003">
    <property type="protein sequence ID" value="OTP24973.1"/>
    <property type="molecule type" value="Genomic_DNA"/>
</dbReference>
<dbReference type="InterPro" id="IPR018778">
    <property type="entry name" value="T7SS_EssB"/>
</dbReference>
<comment type="similarity">
    <text evidence="1">Belongs to the EssB family.</text>
</comment>
<organism evidence="3 4">
    <name type="scientific">Enterococcus mundtii</name>
    <dbReference type="NCBI Taxonomy" id="53346"/>
    <lineage>
        <taxon>Bacteria</taxon>
        <taxon>Bacillati</taxon>
        <taxon>Bacillota</taxon>
        <taxon>Bacilli</taxon>
        <taxon>Lactobacillales</taxon>
        <taxon>Enterococcaceae</taxon>
        <taxon>Enterococcus</taxon>
    </lineage>
</organism>
<sequence length="390" mass="44866">MTHIKDISETIMIETSTDAVKVTLNAKQYQLDRLEQYQLFLTQKKHLLSGQIVESSEEKLVIQYQKSKQIYSLQEYLKRTELFQRLLLAQKINFLSEFLSSPIQPFIHPANLFLFGEEIIIAHRGFAHSIIPYEITEEEFLKQYRALILTILHPKFDYEQLIEGNGTLKDEFSKRIQRANSVAEIDRMIGEQVVQQKTKRASEIQMVNKKSYFMFKWGTLLLSISTIGLALTTGIYAFDKLPAQERISSAETQYIANNYAGVLTTLKDDKPEDLPSGAQYVAAVSAVQLDNLSNEQKTAILNNISQKSNENTLLYWIYIGRGNFDRSLDIAQNLGDHQYILHAYTKLYDATRANNKMSGQKKQELLTSYEEEINKYLEILESETDSNEAN</sequence>
<reference evidence="3 4" key="1">
    <citation type="submission" date="2017-05" db="EMBL/GenBank/DDBJ databases">
        <title>The Genome Sequence of Enterococcus mundtii 6B1_DIV0119.</title>
        <authorList>
            <consortium name="The Broad Institute Genomics Platform"/>
            <consortium name="The Broad Institute Genomic Center for Infectious Diseases"/>
            <person name="Earl A."/>
            <person name="Manson A."/>
            <person name="Schwartman J."/>
            <person name="Gilmore M."/>
            <person name="Abouelleil A."/>
            <person name="Cao P."/>
            <person name="Chapman S."/>
            <person name="Cusick C."/>
            <person name="Shea T."/>
            <person name="Young S."/>
            <person name="Neafsey D."/>
            <person name="Nusbaum C."/>
            <person name="Birren B."/>
        </authorList>
    </citation>
    <scope>NUCLEOTIDE SEQUENCE [LARGE SCALE GENOMIC DNA]</scope>
    <source>
        <strain evidence="3 4">6B1_DIV0119</strain>
    </source>
</reference>
<keyword evidence="2" id="KW-1133">Transmembrane helix</keyword>
<feature type="transmembrane region" description="Helical" evidence="2">
    <location>
        <begin position="217"/>
        <end position="238"/>
    </location>
</feature>
<dbReference type="InterPro" id="IPR042565">
    <property type="entry name" value="T7SS_EssB_C"/>
</dbReference>
<dbReference type="NCBIfam" id="TIGR03926">
    <property type="entry name" value="T7_EssB"/>
    <property type="match status" value="1"/>
</dbReference>
<dbReference type="Pfam" id="PF10140">
    <property type="entry name" value="YukC"/>
    <property type="match status" value="1"/>
</dbReference>
<dbReference type="Proteomes" id="UP000195024">
    <property type="component" value="Unassembled WGS sequence"/>
</dbReference>
<protein>
    <submittedName>
        <fullName evidence="3">Type VII secretion protein EssB</fullName>
    </submittedName>
</protein>
<gene>
    <name evidence="3" type="ORF">A5802_002883</name>
</gene>
<evidence type="ECO:0000256" key="2">
    <source>
        <dbReference type="SAM" id="Phobius"/>
    </source>
</evidence>
<dbReference type="Gene3D" id="1.25.40.680">
    <property type="entry name" value="Type VII secretion system EssB, C-terminal-like domain"/>
    <property type="match status" value="1"/>
</dbReference>